<dbReference type="Pfam" id="PF00871">
    <property type="entry name" value="Acetate_kinase"/>
    <property type="match status" value="1"/>
</dbReference>
<comment type="cofactor">
    <cofactor evidence="9">
        <name>Mg(2+)</name>
        <dbReference type="ChEBI" id="CHEBI:18420"/>
    </cofactor>
    <cofactor evidence="9">
        <name>Mn(2+)</name>
        <dbReference type="ChEBI" id="CHEBI:29035"/>
    </cofactor>
    <text evidence="9">Mg(2+). Can also accept Mn(2+).</text>
</comment>
<dbReference type="InterPro" id="IPR023865">
    <property type="entry name" value="Aliphatic_acid_kinase_CS"/>
</dbReference>
<feature type="site" description="Transition state stabilizer" evidence="9">
    <location>
        <position position="178"/>
    </location>
</feature>
<keyword evidence="12" id="KW-1185">Reference proteome</keyword>
<dbReference type="PROSITE" id="PS01076">
    <property type="entry name" value="ACETATE_KINASE_2"/>
    <property type="match status" value="1"/>
</dbReference>
<feature type="binding site" evidence="9">
    <location>
        <position position="90"/>
    </location>
    <ligand>
        <name>substrate</name>
    </ligand>
</feature>
<comment type="subcellular location">
    <subcellularLocation>
        <location evidence="9">Cytoplasm</location>
    </subcellularLocation>
</comment>
<dbReference type="Proteomes" id="UP000191905">
    <property type="component" value="Unassembled WGS sequence"/>
</dbReference>
<dbReference type="UniPathway" id="UPA00340">
    <property type="reaction ID" value="UER00458"/>
</dbReference>
<dbReference type="GO" id="GO:0006083">
    <property type="term" value="P:acetate metabolic process"/>
    <property type="evidence" value="ECO:0007669"/>
    <property type="project" value="TreeGrafter"/>
</dbReference>
<dbReference type="STRING" id="1873176.BFN67_17195"/>
<comment type="function">
    <text evidence="9">Catalyzes the formation of acetyl phosphate from acetate and ATP. Can also catalyze the reverse reaction.</text>
</comment>
<feature type="binding site" evidence="9">
    <location>
        <begin position="205"/>
        <end position="209"/>
    </location>
    <ligand>
        <name>ATP</name>
        <dbReference type="ChEBI" id="CHEBI:30616"/>
    </ligand>
</feature>
<dbReference type="GO" id="GO:0005829">
    <property type="term" value="C:cytosol"/>
    <property type="evidence" value="ECO:0007669"/>
    <property type="project" value="TreeGrafter"/>
</dbReference>
<comment type="similarity">
    <text evidence="1 9 10">Belongs to the acetokinase family.</text>
</comment>
<keyword evidence="2 9" id="KW-0963">Cytoplasm</keyword>
<feature type="active site" description="Proton donor/acceptor" evidence="9">
    <location>
        <position position="147"/>
    </location>
</feature>
<evidence type="ECO:0000313" key="11">
    <source>
        <dbReference type="EMBL" id="OQM75704.1"/>
    </source>
</evidence>
<dbReference type="PANTHER" id="PTHR21060">
    <property type="entry name" value="ACETATE KINASE"/>
    <property type="match status" value="1"/>
</dbReference>
<keyword evidence="8 9" id="KW-0460">Magnesium</keyword>
<keyword evidence="5 9" id="KW-0547">Nucleotide-binding</keyword>
<evidence type="ECO:0000256" key="3">
    <source>
        <dbReference type="ARBA" id="ARBA00022679"/>
    </source>
</evidence>
<organism evidence="11 12">
    <name type="scientific">Manganibacter manganicus</name>
    <dbReference type="NCBI Taxonomy" id="1873176"/>
    <lineage>
        <taxon>Bacteria</taxon>
        <taxon>Pseudomonadati</taxon>
        <taxon>Pseudomonadota</taxon>
        <taxon>Alphaproteobacteria</taxon>
        <taxon>Hyphomicrobiales</taxon>
        <taxon>Phyllobacteriaceae</taxon>
        <taxon>Manganibacter</taxon>
    </lineage>
</organism>
<comment type="subunit">
    <text evidence="9">Homodimer.</text>
</comment>
<protein>
    <recommendedName>
        <fullName evidence="9">Acetate kinase</fullName>
        <ecNumber evidence="9">2.7.2.1</ecNumber>
    </recommendedName>
    <alternativeName>
        <fullName evidence="9">Acetokinase</fullName>
    </alternativeName>
</protein>
<evidence type="ECO:0000256" key="2">
    <source>
        <dbReference type="ARBA" id="ARBA00022490"/>
    </source>
</evidence>
<evidence type="ECO:0000256" key="5">
    <source>
        <dbReference type="ARBA" id="ARBA00022741"/>
    </source>
</evidence>
<dbReference type="InterPro" id="IPR000890">
    <property type="entry name" value="Aliphatic_acid_kin_short-chain"/>
</dbReference>
<comment type="catalytic activity">
    <reaction evidence="9">
        <text>acetate + ATP = acetyl phosphate + ADP</text>
        <dbReference type="Rhea" id="RHEA:11352"/>
        <dbReference type="ChEBI" id="CHEBI:22191"/>
        <dbReference type="ChEBI" id="CHEBI:30089"/>
        <dbReference type="ChEBI" id="CHEBI:30616"/>
        <dbReference type="ChEBI" id="CHEBI:456216"/>
        <dbReference type="EC" id="2.7.2.1"/>
    </reaction>
</comment>
<gene>
    <name evidence="9" type="primary">ackA</name>
    <name evidence="11" type="ORF">BFN67_17195</name>
</gene>
<dbReference type="EMBL" id="MDET01000013">
    <property type="protein sequence ID" value="OQM75704.1"/>
    <property type="molecule type" value="Genomic_DNA"/>
</dbReference>
<evidence type="ECO:0000256" key="7">
    <source>
        <dbReference type="ARBA" id="ARBA00022840"/>
    </source>
</evidence>
<comment type="caution">
    <text evidence="9">Lacks conserved residue(s) required for the propagation of feature annotation.</text>
</comment>
<feature type="binding site" evidence="9">
    <location>
        <position position="16"/>
    </location>
    <ligand>
        <name>ATP</name>
        <dbReference type="ChEBI" id="CHEBI:30616"/>
    </ligand>
</feature>
<comment type="pathway">
    <text evidence="9">Metabolic intermediate biosynthesis; acetyl-CoA biosynthesis; acetyl-CoA from acetate: step 1/2.</text>
</comment>
<evidence type="ECO:0000256" key="4">
    <source>
        <dbReference type="ARBA" id="ARBA00022723"/>
    </source>
</evidence>
<evidence type="ECO:0000256" key="10">
    <source>
        <dbReference type="RuleBase" id="RU003835"/>
    </source>
</evidence>
<dbReference type="GO" id="GO:0005524">
    <property type="term" value="F:ATP binding"/>
    <property type="evidence" value="ECO:0007669"/>
    <property type="project" value="UniProtKB-KW"/>
</dbReference>
<feature type="binding site" evidence="9">
    <location>
        <begin position="325"/>
        <end position="329"/>
    </location>
    <ligand>
        <name>ATP</name>
        <dbReference type="ChEBI" id="CHEBI:30616"/>
    </ligand>
</feature>
<dbReference type="HAMAP" id="MF_00020">
    <property type="entry name" value="Acetate_kinase"/>
    <property type="match status" value="1"/>
</dbReference>
<evidence type="ECO:0000256" key="6">
    <source>
        <dbReference type="ARBA" id="ARBA00022777"/>
    </source>
</evidence>
<dbReference type="InterPro" id="IPR004372">
    <property type="entry name" value="Ac/propionate_kinase"/>
</dbReference>
<proteinExistence type="inferred from homology"/>
<dbReference type="EC" id="2.7.2.1" evidence="9"/>
<dbReference type="GO" id="GO:0000287">
    <property type="term" value="F:magnesium ion binding"/>
    <property type="evidence" value="ECO:0007669"/>
    <property type="project" value="UniProtKB-UniRule"/>
</dbReference>
<keyword evidence="7 9" id="KW-0067">ATP-binding</keyword>
<accession>A0A1V8RRF2</accession>
<dbReference type="OrthoDB" id="9802453at2"/>
<feature type="binding site" evidence="9">
    <location>
        <position position="376"/>
    </location>
    <ligand>
        <name>Mg(2+)</name>
        <dbReference type="ChEBI" id="CHEBI:18420"/>
    </ligand>
</feature>
<dbReference type="GO" id="GO:0006085">
    <property type="term" value="P:acetyl-CoA biosynthetic process"/>
    <property type="evidence" value="ECO:0007669"/>
    <property type="project" value="UniProtKB-UniRule"/>
</dbReference>
<dbReference type="PROSITE" id="PS01075">
    <property type="entry name" value="ACETATE_KINASE_1"/>
    <property type="match status" value="1"/>
</dbReference>
<evidence type="ECO:0000256" key="1">
    <source>
        <dbReference type="ARBA" id="ARBA00008748"/>
    </source>
</evidence>
<dbReference type="PIRSF" id="PIRSF000722">
    <property type="entry name" value="Acetate_prop_kin"/>
    <property type="match status" value="1"/>
</dbReference>
<dbReference type="SUPFAM" id="SSF53067">
    <property type="entry name" value="Actin-like ATPase domain"/>
    <property type="match status" value="2"/>
</dbReference>
<feature type="binding site" evidence="9">
    <location>
        <position position="9"/>
    </location>
    <ligand>
        <name>Mg(2+)</name>
        <dbReference type="ChEBI" id="CHEBI:18420"/>
    </ligand>
</feature>
<sequence>MVPVILALNAGSSSLKFALYERRASLPLVLKGSVASLNSNPRLRVSGAGEPARQRDLGAGPLDIGAAVEIVADEIRSMVGVSRLEAVGHRIVHGGRTFTSPAFLDDDVVEDLRRLIPLAPIHQLQNLEIADRAKKLFPGAAQVGCFDTAFHTGRPAVAKAYALPRELSETGIQSYGFHGVSFGYISSELRKSYGPPAGGKVIVAHLGSGASLCAMLDGKSVATTMGFSPLDGLVMSTRCGSLDPGVVLYLLQERSMRPDEVAKLLYDQSGLLGISGMTGDMQRLLESDRPEAREAIDLFVYRTGREIGSLAAALGGLDMLVFTAGIGENSPAIRDMIGKAARWLGVQIDPDLNLQNGTLVSTPTSKVRVLVIPTDEEVAVAREVLQLLETR</sequence>
<evidence type="ECO:0000256" key="8">
    <source>
        <dbReference type="ARBA" id="ARBA00022842"/>
    </source>
</evidence>
<dbReference type="PANTHER" id="PTHR21060:SF21">
    <property type="entry name" value="ACETATE KINASE"/>
    <property type="match status" value="1"/>
</dbReference>
<dbReference type="AlphaFoldDB" id="A0A1V8RRF2"/>
<keyword evidence="4 9" id="KW-0479">Metal-binding</keyword>
<dbReference type="Gene3D" id="3.30.420.40">
    <property type="match status" value="2"/>
</dbReference>
<dbReference type="InterPro" id="IPR043129">
    <property type="entry name" value="ATPase_NBD"/>
</dbReference>
<feature type="site" description="Transition state stabilizer" evidence="9">
    <location>
        <position position="238"/>
    </location>
</feature>
<name>A0A1V8RRF2_9HYPH</name>
<dbReference type="NCBIfam" id="TIGR00016">
    <property type="entry name" value="ackA"/>
    <property type="match status" value="1"/>
</dbReference>
<comment type="caution">
    <text evidence="11">The sequence shown here is derived from an EMBL/GenBank/DDBJ whole genome shotgun (WGS) entry which is preliminary data.</text>
</comment>
<reference evidence="11 12" key="1">
    <citation type="journal article" date="2016" name="Int. J. Syst. Evol. Microbiol.">
        <title>Pseudaminobacter manganicus sp. nov., isolated from sludge of a manganese mine.</title>
        <authorList>
            <person name="Li J."/>
            <person name="Huang J."/>
            <person name="Liao S."/>
            <person name="Wang G."/>
        </authorList>
    </citation>
    <scope>NUCLEOTIDE SEQUENCE [LARGE SCALE GENOMIC DNA]</scope>
    <source>
        <strain evidence="11 12">JH-7</strain>
    </source>
</reference>
<keyword evidence="6 9" id="KW-0418">Kinase</keyword>
<evidence type="ECO:0000256" key="9">
    <source>
        <dbReference type="HAMAP-Rule" id="MF_00020"/>
    </source>
</evidence>
<keyword evidence="3 9" id="KW-0808">Transferase</keyword>
<dbReference type="GO" id="GO:0008776">
    <property type="term" value="F:acetate kinase activity"/>
    <property type="evidence" value="ECO:0007669"/>
    <property type="project" value="UniProtKB-UniRule"/>
</dbReference>
<dbReference type="PRINTS" id="PR00471">
    <property type="entry name" value="ACETATEKNASE"/>
</dbReference>
<evidence type="ECO:0000313" key="12">
    <source>
        <dbReference type="Proteomes" id="UP000191905"/>
    </source>
</evidence>